<gene>
    <name evidence="1" type="ORF">SPELUC_LOCUS7697</name>
</gene>
<protein>
    <submittedName>
        <fullName evidence="1">13717_t:CDS:1</fullName>
    </submittedName>
</protein>
<proteinExistence type="predicted"/>
<comment type="caution">
    <text evidence="1">The sequence shown here is derived from an EMBL/GenBank/DDBJ whole genome shotgun (WGS) entry which is preliminary data.</text>
</comment>
<dbReference type="EMBL" id="CAJVPW010010508">
    <property type="protein sequence ID" value="CAG8616310.1"/>
    <property type="molecule type" value="Genomic_DNA"/>
</dbReference>
<evidence type="ECO:0000313" key="1">
    <source>
        <dbReference type="EMBL" id="CAG8616310.1"/>
    </source>
</evidence>
<keyword evidence="2" id="KW-1185">Reference proteome</keyword>
<accession>A0ACA9MVA9</accession>
<organism evidence="1 2">
    <name type="scientific">Cetraspora pellucida</name>
    <dbReference type="NCBI Taxonomy" id="1433469"/>
    <lineage>
        <taxon>Eukaryota</taxon>
        <taxon>Fungi</taxon>
        <taxon>Fungi incertae sedis</taxon>
        <taxon>Mucoromycota</taxon>
        <taxon>Glomeromycotina</taxon>
        <taxon>Glomeromycetes</taxon>
        <taxon>Diversisporales</taxon>
        <taxon>Gigasporaceae</taxon>
        <taxon>Cetraspora</taxon>
    </lineage>
</organism>
<feature type="non-terminal residue" evidence="1">
    <location>
        <position position="154"/>
    </location>
</feature>
<name>A0ACA9MVA9_9GLOM</name>
<dbReference type="Proteomes" id="UP000789366">
    <property type="component" value="Unassembled WGS sequence"/>
</dbReference>
<evidence type="ECO:0000313" key="2">
    <source>
        <dbReference type="Proteomes" id="UP000789366"/>
    </source>
</evidence>
<reference evidence="1" key="1">
    <citation type="submission" date="2021-06" db="EMBL/GenBank/DDBJ databases">
        <authorList>
            <person name="Kallberg Y."/>
            <person name="Tangrot J."/>
            <person name="Rosling A."/>
        </authorList>
    </citation>
    <scope>NUCLEOTIDE SEQUENCE</scope>
    <source>
        <strain evidence="1">28 12/20/2015</strain>
    </source>
</reference>
<sequence>MFLTFERFSYTYFLILTDLNFLILFIAEQSHLPFIWVKANGGKIPDHAYYANGKAIGRGGLIHEGIHPGYVEENQGLIIEYGGAKVLLSEYEVLVIVALEWVHVSQLSELLDTAPFIAGAEQRSMDLLYFARINNKIGKVGRHLPGIHFVDNDK</sequence>